<feature type="signal peptide" evidence="3">
    <location>
        <begin position="1"/>
        <end position="21"/>
    </location>
</feature>
<dbReference type="PROSITE" id="PS51212">
    <property type="entry name" value="WSC"/>
    <property type="match status" value="5"/>
</dbReference>
<dbReference type="PANTHER" id="PTHR32208">
    <property type="entry name" value="SECRETED PROTEIN-RELATED"/>
    <property type="match status" value="1"/>
</dbReference>
<dbReference type="InterPro" id="IPR002889">
    <property type="entry name" value="WSC_carb-bd"/>
</dbReference>
<dbReference type="KEGG" id="clup:CLUP02_05787"/>
<evidence type="ECO:0000256" key="2">
    <source>
        <dbReference type="SAM" id="MobiDB-lite"/>
    </source>
</evidence>
<dbReference type="PANTHER" id="PTHR32208:SF105">
    <property type="entry name" value="COPPER RADICAL OXIDASE"/>
    <property type="match status" value="1"/>
</dbReference>
<feature type="domain" description="WSC" evidence="4">
    <location>
        <begin position="617"/>
        <end position="717"/>
    </location>
</feature>
<feature type="domain" description="WSC" evidence="4">
    <location>
        <begin position="39"/>
        <end position="130"/>
    </location>
</feature>
<feature type="domain" description="WSC" evidence="4">
    <location>
        <begin position="372"/>
        <end position="463"/>
    </location>
</feature>
<evidence type="ECO:0000256" key="1">
    <source>
        <dbReference type="ARBA" id="ARBA00022729"/>
    </source>
</evidence>
<dbReference type="SUPFAM" id="SSF50965">
    <property type="entry name" value="Galactose oxidase, central domain"/>
    <property type="match status" value="1"/>
</dbReference>
<feature type="domain" description="WSC" evidence="4">
    <location>
        <begin position="505"/>
        <end position="599"/>
    </location>
</feature>
<dbReference type="SMART" id="SM00321">
    <property type="entry name" value="WSC"/>
    <property type="match status" value="5"/>
</dbReference>
<dbReference type="CDD" id="cd02851">
    <property type="entry name" value="E_set_GO_C"/>
    <property type="match status" value="1"/>
</dbReference>
<accession>A0A9Q8WED9</accession>
<dbReference type="InterPro" id="IPR014756">
    <property type="entry name" value="Ig_E-set"/>
</dbReference>
<feature type="region of interest" description="Disordered" evidence="2">
    <location>
        <begin position="243"/>
        <end position="329"/>
    </location>
</feature>
<keyword evidence="6" id="KW-1185">Reference proteome</keyword>
<feature type="compositionally biased region" description="Low complexity" evidence="2">
    <location>
        <begin position="344"/>
        <end position="358"/>
    </location>
</feature>
<proteinExistence type="predicted"/>
<evidence type="ECO:0000259" key="4">
    <source>
        <dbReference type="PROSITE" id="PS51212"/>
    </source>
</evidence>
<dbReference type="EMBL" id="CP019475">
    <property type="protein sequence ID" value="UQC80304.1"/>
    <property type="molecule type" value="Genomic_DNA"/>
</dbReference>
<dbReference type="Gene3D" id="2.60.40.10">
    <property type="entry name" value="Immunoglobulins"/>
    <property type="match status" value="1"/>
</dbReference>
<dbReference type="RefSeq" id="XP_049141935.1">
    <property type="nucleotide sequence ID" value="XM_049284792.1"/>
</dbReference>
<dbReference type="InterPro" id="IPR037293">
    <property type="entry name" value="Gal_Oxidase_central_sf"/>
</dbReference>
<dbReference type="InterPro" id="IPR011043">
    <property type="entry name" value="Gal_Oxase/kelch_b-propeller"/>
</dbReference>
<dbReference type="Gene3D" id="2.130.10.80">
    <property type="entry name" value="Galactose oxidase/kelch, beta-propeller"/>
    <property type="match status" value="1"/>
</dbReference>
<dbReference type="Pfam" id="PF09118">
    <property type="entry name" value="GO-like_E_set"/>
    <property type="match status" value="1"/>
</dbReference>
<feature type="domain" description="WSC" evidence="4">
    <location>
        <begin position="143"/>
        <end position="237"/>
    </location>
</feature>
<sequence length="1241" mass="128623">MRTTQLSFVVLSASSLANALAYPPGIYKRAAPPATLPHGYTYKGCYVDVGRTISDATTANGQMSNDACTTYCYNKGFSYAGTEYYNECYCGNALAKDGVLANEADCSTPCSGNATQPCGGPNRLSLYQTSLILGPSVNPGVGDWSSIGCYSEGTTGRALTYGIGSIPGGEMTVAKCTAACANANFILAGVEYSGECFCGSTISNGGAPAVDGCNMLCNGNSSEYCGGPNRLNVYDFQHQYKPLPTSTSTPAPTGASTSSSSTSTSSSTAVSSSSSVISSSSSAVSSSSSAVSSSSSAVSSSSSAVSSSSSAVSSSSSAVSSSSSAVSSSSSVVSSSSSVVSSSSTVVSSSSSSSSSATPTPTGPSQPATVGVWKWYGCQTEATNARALSAKTTASDDMTLEKCAAFCDGNTFFGVEYSRECWCGNSFATGSVAAPSSQCSMKCMGNQFQYCGEGNRLSVYTIGSATQSSSSSSSASSSTVSGSVTGAASSTSSTAAPAATGFPTGWTNQGCWVDNLKGRILPNQLQDDPAMTLASCAKACSDAGYTVAGAEYHTQCFCGNAIYNGGAVASDPTSCNTACGGKASEMCGGGNRMTIISKGTPQTDAPPVPQRSGFNGSWTYQGCVQDNVGAQPNPRTFYWQNLFPGTMTAGMCLDRCAEYGYMAAGLEYGEECYCGDPANIVTQKAAFVDDSECNIVCPGNRSSICGGGARLSTYFWTGTTPLYSWNFGTDAASAGVYENLIGGVTIPLMTMETITGKVSFLEKFGTGPPNSTGAYELDLSLVPDISKAWREMHVKTDIFCSAGITLPDKAGRQLNIGGWSGDSTYGVRLYWPDGKPGTPGTNDWQEDVTNLRLQDGRWYPSAMIMANGSIFVIGGEEGSNGRAVPTIELLPSTGTKPLYMDWLARTDPNNLYPFVAVLPSKDIFVAYWNEARILDHVTFNTKTILPNIPGAVNNPKGGRTYPLEGTGILLPQHAPYTDPLGVLICGGSTEGPATAMDNCVSIEPEGTNPKWVIERMPSRRVMSCIAPLPDGTYLINNGAQHGVAGFGLANDPNLNALLYDPSKKIGQRITVMANTTIARLYHSESITLLDGRVLVSGSDPEDGVNPQEYRVEVFKPPYLTSGKTRPTFTIANTDWTYGQQISVSLGHAPLNGDITVSLLGAVGSTHGNSMGARTLFPAVTCGPTTCTVTAPPNAGIAPPGWYQFFVLDGGIPAVGVYVRIGGDPASLGNWPQVSGFKVPGV</sequence>
<dbReference type="SUPFAM" id="SSF81296">
    <property type="entry name" value="E set domains"/>
    <property type="match status" value="1"/>
</dbReference>
<dbReference type="AlphaFoldDB" id="A0A9Q8WED9"/>
<organism evidence="5 6">
    <name type="scientific">Colletotrichum lupini</name>
    <dbReference type="NCBI Taxonomy" id="145971"/>
    <lineage>
        <taxon>Eukaryota</taxon>
        <taxon>Fungi</taxon>
        <taxon>Dikarya</taxon>
        <taxon>Ascomycota</taxon>
        <taxon>Pezizomycotina</taxon>
        <taxon>Sordariomycetes</taxon>
        <taxon>Hypocreomycetidae</taxon>
        <taxon>Glomerellales</taxon>
        <taxon>Glomerellaceae</taxon>
        <taxon>Colletotrichum</taxon>
        <taxon>Colletotrichum acutatum species complex</taxon>
    </lineage>
</organism>
<feature type="chain" id="PRO_5040285323" evidence="3">
    <location>
        <begin position="22"/>
        <end position="1241"/>
    </location>
</feature>
<keyword evidence="1 3" id="KW-0732">Signal</keyword>
<protein>
    <submittedName>
        <fullName evidence="5">WSC domain-containing protein</fullName>
    </submittedName>
</protein>
<evidence type="ECO:0000256" key="3">
    <source>
        <dbReference type="SAM" id="SignalP"/>
    </source>
</evidence>
<dbReference type="Pfam" id="PF01822">
    <property type="entry name" value="WSC"/>
    <property type="match status" value="5"/>
</dbReference>
<gene>
    <name evidence="5" type="ORF">CLUP02_05787</name>
</gene>
<evidence type="ECO:0000313" key="5">
    <source>
        <dbReference type="EMBL" id="UQC80304.1"/>
    </source>
</evidence>
<dbReference type="InterPro" id="IPR013783">
    <property type="entry name" value="Ig-like_fold"/>
</dbReference>
<feature type="region of interest" description="Disordered" evidence="2">
    <location>
        <begin position="344"/>
        <end position="367"/>
    </location>
</feature>
<name>A0A9Q8WED9_9PEZI</name>
<dbReference type="Pfam" id="PF07250">
    <property type="entry name" value="Glyoxal_oxid_N"/>
    <property type="match status" value="1"/>
</dbReference>
<dbReference type="Proteomes" id="UP000830671">
    <property type="component" value="Chromosome 3"/>
</dbReference>
<dbReference type="InterPro" id="IPR015202">
    <property type="entry name" value="GO-like_E_set"/>
</dbReference>
<dbReference type="InterPro" id="IPR009880">
    <property type="entry name" value="Glyoxal_oxidase_N"/>
</dbReference>
<evidence type="ECO:0000313" key="6">
    <source>
        <dbReference type="Proteomes" id="UP000830671"/>
    </source>
</evidence>
<reference evidence="5" key="1">
    <citation type="journal article" date="2021" name="Mol. Plant Microbe Interact.">
        <title>Complete Genome Sequence of the Plant-Pathogenic Fungus Colletotrichum lupini.</title>
        <authorList>
            <person name="Baroncelli R."/>
            <person name="Pensec F."/>
            <person name="Da Lio D."/>
            <person name="Boufleur T."/>
            <person name="Vicente I."/>
            <person name="Sarrocco S."/>
            <person name="Picot A."/>
            <person name="Baraldi E."/>
            <person name="Sukno S."/>
            <person name="Thon M."/>
            <person name="Le Floch G."/>
        </authorList>
    </citation>
    <scope>NUCLEOTIDE SEQUENCE</scope>
    <source>
        <strain evidence="5">IMI 504893</strain>
    </source>
</reference>
<dbReference type="GeneID" id="73339802"/>